<feature type="non-terminal residue" evidence="8">
    <location>
        <position position="1"/>
    </location>
</feature>
<name>A0A5J9T934_9POAL</name>
<dbReference type="Gramene" id="TVU07832">
    <property type="protein sequence ID" value="TVU07832"/>
    <property type="gene ID" value="EJB05_41202"/>
</dbReference>
<dbReference type="PANTHER" id="PTHR32448">
    <property type="entry name" value="OS08G0158400 PROTEIN"/>
    <property type="match status" value="1"/>
</dbReference>
<dbReference type="Gene3D" id="3.30.43.10">
    <property type="entry name" value="Uridine Diphospho-n-acetylenolpyruvylglucosamine Reductase, domain 2"/>
    <property type="match status" value="1"/>
</dbReference>
<reference evidence="8 9" key="1">
    <citation type="journal article" date="2019" name="Sci. Rep.">
        <title>A high-quality genome of Eragrostis curvula grass provides insights into Poaceae evolution and supports new strategies to enhance forage quality.</title>
        <authorList>
            <person name="Carballo J."/>
            <person name="Santos B.A.C.M."/>
            <person name="Zappacosta D."/>
            <person name="Garbus I."/>
            <person name="Selva J.P."/>
            <person name="Gallo C.A."/>
            <person name="Diaz A."/>
            <person name="Albertini E."/>
            <person name="Caccamo M."/>
            <person name="Echenique V."/>
        </authorList>
    </citation>
    <scope>NUCLEOTIDE SEQUENCE [LARGE SCALE GENOMIC DNA]</scope>
    <source>
        <strain evidence="9">cv. Victoria</strain>
        <tissue evidence="8">Leaf</tissue>
    </source>
</reference>
<dbReference type="InterPro" id="IPR016167">
    <property type="entry name" value="FAD-bd_PCMH_sub1"/>
</dbReference>
<dbReference type="Pfam" id="PF01565">
    <property type="entry name" value="FAD_binding_4"/>
    <property type="match status" value="1"/>
</dbReference>
<evidence type="ECO:0000259" key="7">
    <source>
        <dbReference type="Pfam" id="PF08031"/>
    </source>
</evidence>
<keyword evidence="3" id="KW-0274">FAD</keyword>
<feature type="domain" description="Berberine/berberine-like" evidence="7">
    <location>
        <begin position="161"/>
        <end position="198"/>
    </location>
</feature>
<dbReference type="Proteomes" id="UP000324897">
    <property type="component" value="Chromosome 3"/>
</dbReference>
<keyword evidence="1" id="KW-0285">Flavoprotein</keyword>
<accession>A0A5J9T934</accession>
<evidence type="ECO:0000313" key="8">
    <source>
        <dbReference type="EMBL" id="TVU07832.1"/>
    </source>
</evidence>
<feature type="chain" id="PRO_5023878790" description="FAD-binding PCMH-type domain-containing protein" evidence="5">
    <location>
        <begin position="24"/>
        <end position="204"/>
    </location>
</feature>
<gene>
    <name evidence="8" type="ORF">EJB05_41202</name>
</gene>
<dbReference type="GO" id="GO:0050660">
    <property type="term" value="F:flavin adenine dinucleotide binding"/>
    <property type="evidence" value="ECO:0007669"/>
    <property type="project" value="InterPro"/>
</dbReference>
<evidence type="ECO:0000256" key="3">
    <source>
        <dbReference type="ARBA" id="ARBA00022827"/>
    </source>
</evidence>
<comment type="caution">
    <text evidence="8">The sequence shown here is derived from an EMBL/GenBank/DDBJ whole genome shotgun (WGS) entry which is preliminary data.</text>
</comment>
<protein>
    <recommendedName>
        <fullName evidence="10">FAD-binding PCMH-type domain-containing protein</fullName>
    </recommendedName>
</protein>
<evidence type="ECO:0000256" key="1">
    <source>
        <dbReference type="ARBA" id="ARBA00022630"/>
    </source>
</evidence>
<dbReference type="InterPro" id="IPR036318">
    <property type="entry name" value="FAD-bd_PCMH-like_sf"/>
</dbReference>
<feature type="domain" description="FAD linked oxidase N-terminal" evidence="6">
    <location>
        <begin position="70"/>
        <end position="136"/>
    </location>
</feature>
<feature type="signal peptide" evidence="5">
    <location>
        <begin position="1"/>
        <end position="23"/>
    </location>
</feature>
<keyword evidence="2 5" id="KW-0732">Signal</keyword>
<evidence type="ECO:0000256" key="2">
    <source>
        <dbReference type="ARBA" id="ARBA00022729"/>
    </source>
</evidence>
<evidence type="ECO:0000256" key="4">
    <source>
        <dbReference type="ARBA" id="ARBA00023180"/>
    </source>
</evidence>
<dbReference type="EMBL" id="RWGY01000039">
    <property type="protein sequence ID" value="TVU07832.1"/>
    <property type="molecule type" value="Genomic_DNA"/>
</dbReference>
<keyword evidence="9" id="KW-1185">Reference proteome</keyword>
<dbReference type="InterPro" id="IPR012951">
    <property type="entry name" value="BBE"/>
</dbReference>
<dbReference type="OrthoDB" id="637626at2759"/>
<evidence type="ECO:0000259" key="6">
    <source>
        <dbReference type="Pfam" id="PF01565"/>
    </source>
</evidence>
<evidence type="ECO:0000256" key="5">
    <source>
        <dbReference type="SAM" id="SignalP"/>
    </source>
</evidence>
<dbReference type="InterPro" id="IPR006094">
    <property type="entry name" value="Oxid_FAD_bind_N"/>
</dbReference>
<evidence type="ECO:0000313" key="9">
    <source>
        <dbReference type="Proteomes" id="UP000324897"/>
    </source>
</evidence>
<organism evidence="8 9">
    <name type="scientific">Eragrostis curvula</name>
    <name type="common">weeping love grass</name>
    <dbReference type="NCBI Taxonomy" id="38414"/>
    <lineage>
        <taxon>Eukaryota</taxon>
        <taxon>Viridiplantae</taxon>
        <taxon>Streptophyta</taxon>
        <taxon>Embryophyta</taxon>
        <taxon>Tracheophyta</taxon>
        <taxon>Spermatophyta</taxon>
        <taxon>Magnoliopsida</taxon>
        <taxon>Liliopsida</taxon>
        <taxon>Poales</taxon>
        <taxon>Poaceae</taxon>
        <taxon>PACMAD clade</taxon>
        <taxon>Chloridoideae</taxon>
        <taxon>Eragrostideae</taxon>
        <taxon>Eragrostidinae</taxon>
        <taxon>Eragrostis</taxon>
    </lineage>
</organism>
<dbReference type="AlphaFoldDB" id="A0A5J9T934"/>
<dbReference type="SUPFAM" id="SSF56176">
    <property type="entry name" value="FAD-binding/transporter-associated domain-like"/>
    <property type="match status" value="1"/>
</dbReference>
<keyword evidence="4" id="KW-0325">Glycoprotein</keyword>
<proteinExistence type="predicted"/>
<evidence type="ECO:0008006" key="10">
    <source>
        <dbReference type="Google" id="ProtNLM"/>
    </source>
</evidence>
<dbReference type="GO" id="GO:0016491">
    <property type="term" value="F:oxidoreductase activity"/>
    <property type="evidence" value="ECO:0007669"/>
    <property type="project" value="InterPro"/>
</dbReference>
<dbReference type="Pfam" id="PF08031">
    <property type="entry name" value="BBE"/>
    <property type="match status" value="1"/>
</dbReference>
<sequence length="204" mass="22359">MAMPRGLTLALILSLSSLYLSTASTDGFLQCLREKIPSELIFTQGSSSFTDVLVSSIRNPRFFTNTTVRPLCIVTPTDASHVQAAVLCGRMNGVRLRVRSGGHHYEGLSYRSERAEVFGVVDLTNLRAITVNANDGAPTAWGAIDVLTKWQDVAPTLPNEINIRAWGEKYFGANFQRLAAVKGAVDPTDYFRNEQSIPPLLQSN</sequence>